<protein>
    <submittedName>
        <fullName evidence="1">Uncharacterized protein</fullName>
    </submittedName>
</protein>
<name>A0A9W4GXE1_9ACTN</name>
<reference evidence="1" key="1">
    <citation type="submission" date="2021-05" db="EMBL/GenBank/DDBJ databases">
        <authorList>
            <person name="Arsene-Ploetze F."/>
        </authorList>
    </citation>
    <scope>NUCLEOTIDE SEQUENCE</scope>
    <source>
        <strain evidence="1">DSM 42138</strain>
    </source>
</reference>
<evidence type="ECO:0000313" key="1">
    <source>
        <dbReference type="EMBL" id="CAG6398665.1"/>
    </source>
</evidence>
<evidence type="ECO:0000313" key="2">
    <source>
        <dbReference type="Proteomes" id="UP001152519"/>
    </source>
</evidence>
<organism evidence="1 2">
    <name type="scientific">Actinacidiphila cocklensis</name>
    <dbReference type="NCBI Taxonomy" id="887465"/>
    <lineage>
        <taxon>Bacteria</taxon>
        <taxon>Bacillati</taxon>
        <taxon>Actinomycetota</taxon>
        <taxon>Actinomycetes</taxon>
        <taxon>Kitasatosporales</taxon>
        <taxon>Streptomycetaceae</taxon>
        <taxon>Actinacidiphila</taxon>
    </lineage>
</organism>
<dbReference type="RefSeq" id="WP_251500314.1">
    <property type="nucleotide sequence ID" value="NZ_CAJSLV010000106.1"/>
</dbReference>
<comment type="caution">
    <text evidence="1">The sequence shown here is derived from an EMBL/GenBank/DDBJ whole genome shotgun (WGS) entry which is preliminary data.</text>
</comment>
<proteinExistence type="predicted"/>
<dbReference type="AlphaFoldDB" id="A0A9W4GXE1"/>
<keyword evidence="2" id="KW-1185">Reference proteome</keyword>
<accession>A0A9W4GXE1</accession>
<sequence>MIVIHPVLETGSLTDFDFWPVAEQPPYHLTPLNGTLSDEQVGTAIATMAGYNSRRVDDHLTDPASAFLSSLLHEEGFVAPGGLRVQDTVTGTTLTPGCCCGLEDWRGWLEIAAGGELWLGHSPTPWAEQLGNTVRLHPEGERPGPVIEIARTELPRLLAGVQQDLADFLLLVAAWAEQHAPQSARALVSAFDRSLEITAPLRKPS</sequence>
<dbReference type="EMBL" id="CAJSLV010000106">
    <property type="protein sequence ID" value="CAG6398665.1"/>
    <property type="molecule type" value="Genomic_DNA"/>
</dbReference>
<dbReference type="Proteomes" id="UP001152519">
    <property type="component" value="Unassembled WGS sequence"/>
</dbReference>
<gene>
    <name evidence="1" type="ORF">SCOCK_720025</name>
</gene>